<dbReference type="OrthoDB" id="6058248at2"/>
<name>A0A494RD27_9CAUL</name>
<accession>A0A494RD27</accession>
<proteinExistence type="predicted"/>
<dbReference type="InterPro" id="IPR025091">
    <property type="entry name" value="DUF4019"/>
</dbReference>
<dbReference type="Pfam" id="PF13211">
    <property type="entry name" value="DUF4019"/>
    <property type="match status" value="1"/>
</dbReference>
<protein>
    <submittedName>
        <fullName evidence="1">DUF4019 domain-containing protein</fullName>
    </submittedName>
</protein>
<gene>
    <name evidence="1" type="ORF">D8I30_02720</name>
</gene>
<evidence type="ECO:0000313" key="1">
    <source>
        <dbReference type="EMBL" id="AYG94218.1"/>
    </source>
</evidence>
<dbReference type="Proteomes" id="UP000276984">
    <property type="component" value="Chromosome"/>
</dbReference>
<keyword evidence="2" id="KW-1185">Reference proteome</keyword>
<dbReference type="AlphaFoldDB" id="A0A494RD27"/>
<dbReference type="EMBL" id="CP032707">
    <property type="protein sequence ID" value="AYG94218.1"/>
    <property type="molecule type" value="Genomic_DNA"/>
</dbReference>
<reference evidence="1 2" key="1">
    <citation type="submission" date="2018-10" db="EMBL/GenBank/DDBJ databases">
        <title>Complete genome sequence of Brevundimonas naejangsanensis BRV3.</title>
        <authorList>
            <person name="Berrios L."/>
            <person name="Ely B."/>
        </authorList>
    </citation>
    <scope>NUCLEOTIDE SEQUENCE [LARGE SCALE GENOMIC DNA]</scope>
    <source>
        <strain evidence="1 2">BRV3</strain>
    </source>
</reference>
<sequence>MLDCDGTSISVVEREEEDPMSLLLAALASIALQADPQIRAEPNGPGAWRLTITADDETDPLRLAERLRPRAAELCGAAGYHFGRYAFELLQQVADATAEPQADRLALTQDIRCGPAAPEPVIQPAPVLSEADALALNPRLTALSDAYFAALDDGRYAEAFAMVDAATTGGASLEDWSARNRAQRDRLGATTQRQIGRLTWYSNPPGAPPGHYGAVDYVASHALQDECGYLIWHRPAPDADLRLTRQEATYLPHDLDAATRARMRQAYCILL</sequence>
<organism evidence="1 2">
    <name type="scientific">Brevundimonas naejangsanensis</name>
    <dbReference type="NCBI Taxonomy" id="588932"/>
    <lineage>
        <taxon>Bacteria</taxon>
        <taxon>Pseudomonadati</taxon>
        <taxon>Pseudomonadota</taxon>
        <taxon>Alphaproteobacteria</taxon>
        <taxon>Caulobacterales</taxon>
        <taxon>Caulobacteraceae</taxon>
        <taxon>Brevundimonas</taxon>
    </lineage>
</organism>
<evidence type="ECO:0000313" key="2">
    <source>
        <dbReference type="Proteomes" id="UP000276984"/>
    </source>
</evidence>